<feature type="non-terminal residue" evidence="1">
    <location>
        <position position="104"/>
    </location>
</feature>
<dbReference type="EMBL" id="AJIL01008012">
    <property type="protein sequence ID" value="KNE86806.1"/>
    <property type="molecule type" value="Genomic_DNA"/>
</dbReference>
<evidence type="ECO:0000313" key="2">
    <source>
        <dbReference type="Proteomes" id="UP000054564"/>
    </source>
</evidence>
<dbReference type="Proteomes" id="UP000054564">
    <property type="component" value="Unassembled WGS sequence"/>
</dbReference>
<dbReference type="AlphaFoldDB" id="A0A0L0UIG6"/>
<accession>A0A0L0UIG6</accession>
<comment type="caution">
    <text evidence="1">The sequence shown here is derived from an EMBL/GenBank/DDBJ whole genome shotgun (WGS) entry which is preliminary data.</text>
</comment>
<gene>
    <name evidence="1" type="ORF">PSTG_19827</name>
</gene>
<sequence>MFASRLLRSHLQRRCRTYGQSPAFKNDVFDRIVYNSVLQGKKTVKHWSNVREKSKKQRLEEMKCDVEPVSLQYLDGYAAAADETAERRAAEVSKDSPHNFPYSI</sequence>
<reference evidence="2" key="1">
    <citation type="submission" date="2014-03" db="EMBL/GenBank/DDBJ databases">
        <title>The Genome Sequence of Puccinia striiformis f. sp. tritici PST-78.</title>
        <authorList>
            <consortium name="The Broad Institute Genome Sequencing Platform"/>
            <person name="Cuomo C."/>
            <person name="Hulbert S."/>
            <person name="Chen X."/>
            <person name="Walker B."/>
            <person name="Young S.K."/>
            <person name="Zeng Q."/>
            <person name="Gargeya S."/>
            <person name="Fitzgerald M."/>
            <person name="Haas B."/>
            <person name="Abouelleil A."/>
            <person name="Alvarado L."/>
            <person name="Arachchi H.M."/>
            <person name="Berlin A.M."/>
            <person name="Chapman S.B."/>
            <person name="Goldberg J."/>
            <person name="Griggs A."/>
            <person name="Gujja S."/>
            <person name="Hansen M."/>
            <person name="Howarth C."/>
            <person name="Imamovic A."/>
            <person name="Larimer J."/>
            <person name="McCowan C."/>
            <person name="Montmayeur A."/>
            <person name="Murphy C."/>
            <person name="Neiman D."/>
            <person name="Pearson M."/>
            <person name="Priest M."/>
            <person name="Roberts A."/>
            <person name="Saif S."/>
            <person name="Shea T."/>
            <person name="Sisk P."/>
            <person name="Sykes S."/>
            <person name="Wortman J."/>
            <person name="Nusbaum C."/>
            <person name="Birren B."/>
        </authorList>
    </citation>
    <scope>NUCLEOTIDE SEQUENCE [LARGE SCALE GENOMIC DNA]</scope>
    <source>
        <strain evidence="2">race PST-78</strain>
    </source>
</reference>
<organism evidence="1 2">
    <name type="scientific">Puccinia striiformis f. sp. tritici PST-78</name>
    <dbReference type="NCBI Taxonomy" id="1165861"/>
    <lineage>
        <taxon>Eukaryota</taxon>
        <taxon>Fungi</taxon>
        <taxon>Dikarya</taxon>
        <taxon>Basidiomycota</taxon>
        <taxon>Pucciniomycotina</taxon>
        <taxon>Pucciniomycetes</taxon>
        <taxon>Pucciniales</taxon>
        <taxon>Pucciniaceae</taxon>
        <taxon>Puccinia</taxon>
    </lineage>
</organism>
<proteinExistence type="predicted"/>
<name>A0A0L0UIG6_9BASI</name>
<keyword evidence="2" id="KW-1185">Reference proteome</keyword>
<protein>
    <submittedName>
        <fullName evidence="1">Uncharacterized protein</fullName>
    </submittedName>
</protein>
<evidence type="ECO:0000313" key="1">
    <source>
        <dbReference type="EMBL" id="KNE86806.1"/>
    </source>
</evidence>